<dbReference type="EMBL" id="JBHUMZ010000007">
    <property type="protein sequence ID" value="MFD2637428.1"/>
    <property type="molecule type" value="Genomic_DNA"/>
</dbReference>
<reference evidence="13" key="1">
    <citation type="journal article" date="2019" name="Int. J. Syst. Evol. Microbiol.">
        <title>The Global Catalogue of Microorganisms (GCM) 10K type strain sequencing project: providing services to taxonomists for standard genome sequencing and annotation.</title>
        <authorList>
            <consortium name="The Broad Institute Genomics Platform"/>
            <consortium name="The Broad Institute Genome Sequencing Center for Infectious Disease"/>
            <person name="Wu L."/>
            <person name="Ma J."/>
        </authorList>
    </citation>
    <scope>NUCLEOTIDE SEQUENCE [LARGE SCALE GENOMIC DNA]</scope>
    <source>
        <strain evidence="13">TISTR 1571</strain>
    </source>
</reference>
<dbReference type="InterPro" id="IPR027417">
    <property type="entry name" value="P-loop_NTPase"/>
</dbReference>
<comment type="similarity">
    <text evidence="2 11">Belongs to the shikimate kinase family.</text>
</comment>
<dbReference type="PANTHER" id="PTHR21087:SF16">
    <property type="entry name" value="SHIKIMATE KINASE 1, CHLOROPLASTIC"/>
    <property type="match status" value="1"/>
</dbReference>
<evidence type="ECO:0000256" key="4">
    <source>
        <dbReference type="ARBA" id="ARBA00022605"/>
    </source>
</evidence>
<dbReference type="CDD" id="cd00464">
    <property type="entry name" value="SK"/>
    <property type="match status" value="1"/>
</dbReference>
<feature type="binding site" evidence="11">
    <location>
        <position position="133"/>
    </location>
    <ligand>
        <name>substrate</name>
    </ligand>
</feature>
<feature type="binding site" evidence="11">
    <location>
        <position position="78"/>
    </location>
    <ligand>
        <name>substrate</name>
    </ligand>
</feature>
<comment type="caution">
    <text evidence="12">The sequence shown here is derived from an EMBL/GenBank/DDBJ whole genome shotgun (WGS) entry which is preliminary data.</text>
</comment>
<feature type="binding site" evidence="11">
    <location>
        <position position="33"/>
    </location>
    <ligand>
        <name>substrate</name>
    </ligand>
</feature>
<keyword evidence="11" id="KW-0479">Metal-binding</keyword>
<comment type="cofactor">
    <cofactor evidence="11">
        <name>Mg(2+)</name>
        <dbReference type="ChEBI" id="CHEBI:18420"/>
    </cofactor>
    <text evidence="11">Binds 1 Mg(2+) ion per subunit.</text>
</comment>
<keyword evidence="4 11" id="KW-0028">Amino-acid biosynthesis</keyword>
<dbReference type="PANTHER" id="PTHR21087">
    <property type="entry name" value="SHIKIMATE KINASE"/>
    <property type="match status" value="1"/>
</dbReference>
<feature type="binding site" evidence="11">
    <location>
        <position position="57"/>
    </location>
    <ligand>
        <name>substrate</name>
    </ligand>
</feature>
<dbReference type="HAMAP" id="MF_00109">
    <property type="entry name" value="Shikimate_kinase"/>
    <property type="match status" value="1"/>
</dbReference>
<comment type="pathway">
    <text evidence="1 11">Metabolic intermediate biosynthesis; chorismate biosynthesis; chorismate from D-erythrose 4-phosphate and phosphoenolpyruvate: step 5/7.</text>
</comment>
<dbReference type="PROSITE" id="PS01128">
    <property type="entry name" value="SHIKIMATE_KINASE"/>
    <property type="match status" value="1"/>
</dbReference>
<evidence type="ECO:0000256" key="10">
    <source>
        <dbReference type="ARBA" id="ARBA00048567"/>
    </source>
</evidence>
<dbReference type="GO" id="GO:0016301">
    <property type="term" value="F:kinase activity"/>
    <property type="evidence" value="ECO:0007669"/>
    <property type="project" value="UniProtKB-KW"/>
</dbReference>
<evidence type="ECO:0000256" key="3">
    <source>
        <dbReference type="ARBA" id="ARBA00012154"/>
    </source>
</evidence>
<evidence type="ECO:0000313" key="12">
    <source>
        <dbReference type="EMBL" id="MFD2637428.1"/>
    </source>
</evidence>
<evidence type="ECO:0000256" key="11">
    <source>
        <dbReference type="HAMAP-Rule" id="MF_00109"/>
    </source>
</evidence>
<feature type="binding site" evidence="11">
    <location>
        <begin position="11"/>
        <end position="16"/>
    </location>
    <ligand>
        <name>ATP</name>
        <dbReference type="ChEBI" id="CHEBI:30616"/>
    </ligand>
</feature>
<keyword evidence="9 11" id="KW-0057">Aromatic amino acid biosynthesis</keyword>
<name>A0ABW5Q6S4_9BACI</name>
<dbReference type="InterPro" id="IPR000623">
    <property type="entry name" value="Shikimate_kinase/TSH1"/>
</dbReference>
<comment type="function">
    <text evidence="11">Catalyzes the specific phosphorylation of the 3-hydroxyl group of shikimic acid using ATP as a cosubstrate.</text>
</comment>
<protein>
    <recommendedName>
        <fullName evidence="3 11">Shikimate kinase</fullName>
        <shortName evidence="11">SK</shortName>
        <ecNumber evidence="3 11">2.7.1.71</ecNumber>
    </recommendedName>
</protein>
<keyword evidence="13" id="KW-1185">Reference proteome</keyword>
<evidence type="ECO:0000256" key="8">
    <source>
        <dbReference type="ARBA" id="ARBA00022840"/>
    </source>
</evidence>
<evidence type="ECO:0000256" key="1">
    <source>
        <dbReference type="ARBA" id="ARBA00004842"/>
    </source>
</evidence>
<comment type="caution">
    <text evidence="11">Lacks conserved residue(s) required for the propagation of feature annotation.</text>
</comment>
<dbReference type="RefSeq" id="WP_054752944.1">
    <property type="nucleotide sequence ID" value="NZ_JBHUMZ010000007.1"/>
</dbReference>
<comment type="subcellular location">
    <subcellularLocation>
        <location evidence="11">Cytoplasm</location>
    </subcellularLocation>
</comment>
<dbReference type="InterPro" id="IPR023000">
    <property type="entry name" value="Shikimate_kinase_CS"/>
</dbReference>
<evidence type="ECO:0000256" key="6">
    <source>
        <dbReference type="ARBA" id="ARBA00022741"/>
    </source>
</evidence>
<keyword evidence="11" id="KW-0460">Magnesium</keyword>
<feature type="binding site" evidence="11">
    <location>
        <position position="116"/>
    </location>
    <ligand>
        <name>ATP</name>
        <dbReference type="ChEBI" id="CHEBI:30616"/>
    </ligand>
</feature>
<evidence type="ECO:0000256" key="2">
    <source>
        <dbReference type="ARBA" id="ARBA00006997"/>
    </source>
</evidence>
<organism evidence="12 13">
    <name type="scientific">Piscibacillus salipiscarius</name>
    <dbReference type="NCBI Taxonomy" id="299480"/>
    <lineage>
        <taxon>Bacteria</taxon>
        <taxon>Bacillati</taxon>
        <taxon>Bacillota</taxon>
        <taxon>Bacilli</taxon>
        <taxon>Bacillales</taxon>
        <taxon>Bacillaceae</taxon>
        <taxon>Piscibacillus</taxon>
    </lineage>
</organism>
<dbReference type="SUPFAM" id="SSF52540">
    <property type="entry name" value="P-loop containing nucleoside triphosphate hydrolases"/>
    <property type="match status" value="1"/>
</dbReference>
<dbReference type="Proteomes" id="UP001597452">
    <property type="component" value="Unassembled WGS sequence"/>
</dbReference>
<dbReference type="EC" id="2.7.1.71" evidence="3 11"/>
<proteinExistence type="inferred from homology"/>
<keyword evidence="5 11" id="KW-0808">Transferase</keyword>
<dbReference type="InterPro" id="IPR031322">
    <property type="entry name" value="Shikimate/glucono_kinase"/>
</dbReference>
<accession>A0ABW5Q6S4</accession>
<keyword evidence="8 11" id="KW-0067">ATP-binding</keyword>
<gene>
    <name evidence="11" type="primary">aroK</name>
    <name evidence="12" type="ORF">ACFSW4_00875</name>
</gene>
<dbReference type="Gene3D" id="3.40.50.300">
    <property type="entry name" value="P-loop containing nucleotide triphosphate hydrolases"/>
    <property type="match status" value="1"/>
</dbReference>
<evidence type="ECO:0000256" key="7">
    <source>
        <dbReference type="ARBA" id="ARBA00022777"/>
    </source>
</evidence>
<evidence type="ECO:0000313" key="13">
    <source>
        <dbReference type="Proteomes" id="UP001597452"/>
    </source>
</evidence>
<keyword evidence="6 11" id="KW-0547">Nucleotide-binding</keyword>
<evidence type="ECO:0000256" key="9">
    <source>
        <dbReference type="ARBA" id="ARBA00023141"/>
    </source>
</evidence>
<keyword evidence="11" id="KW-0963">Cytoplasm</keyword>
<feature type="binding site" evidence="11">
    <location>
        <position position="15"/>
    </location>
    <ligand>
        <name>Mg(2+)</name>
        <dbReference type="ChEBI" id="CHEBI:18420"/>
    </ligand>
</feature>
<keyword evidence="7 11" id="KW-0418">Kinase</keyword>
<dbReference type="PRINTS" id="PR01100">
    <property type="entry name" value="SHIKIMTKNASE"/>
</dbReference>
<sequence>MKSIVLIGFMGAGKTTVGQQLAARLRIPLIDTDELIKKETNLSIPKIFELYGESHFRKLESEMLKSVLKQNHVVSTGGGIVELKQNRDFLKQHPYTFFLKTQLTTIFNRLDGDQNRPLWNQPYIKRLELFNKRQVYYEEASNVTIETDQLTVEEIVHNILTHLCYK</sequence>
<evidence type="ECO:0000256" key="5">
    <source>
        <dbReference type="ARBA" id="ARBA00022679"/>
    </source>
</evidence>
<comment type="catalytic activity">
    <reaction evidence="10 11">
        <text>shikimate + ATP = 3-phosphoshikimate + ADP + H(+)</text>
        <dbReference type="Rhea" id="RHEA:13121"/>
        <dbReference type="ChEBI" id="CHEBI:15378"/>
        <dbReference type="ChEBI" id="CHEBI:30616"/>
        <dbReference type="ChEBI" id="CHEBI:36208"/>
        <dbReference type="ChEBI" id="CHEBI:145989"/>
        <dbReference type="ChEBI" id="CHEBI:456216"/>
        <dbReference type="EC" id="2.7.1.71"/>
    </reaction>
</comment>
<dbReference type="Pfam" id="PF01202">
    <property type="entry name" value="SKI"/>
    <property type="match status" value="1"/>
</dbReference>
<comment type="subunit">
    <text evidence="11">Monomer.</text>
</comment>